<dbReference type="EC" id="3.2.1.26" evidence="2"/>
<dbReference type="CDD" id="cd08996">
    <property type="entry name" value="GH32_FFase"/>
    <property type="match status" value="1"/>
</dbReference>
<dbReference type="SUPFAM" id="SSF75005">
    <property type="entry name" value="Arabinanase/levansucrase/invertase"/>
    <property type="match status" value="1"/>
</dbReference>
<dbReference type="InterPro" id="IPR051214">
    <property type="entry name" value="GH32_Enzymes"/>
</dbReference>
<proteinExistence type="inferred from homology"/>
<dbReference type="AlphaFoldDB" id="A0A1H2KJZ8"/>
<dbReference type="PANTHER" id="PTHR43101">
    <property type="entry name" value="BETA-FRUCTOSIDASE"/>
    <property type="match status" value="1"/>
</dbReference>
<evidence type="ECO:0000256" key="2">
    <source>
        <dbReference type="ARBA" id="ARBA00012758"/>
    </source>
</evidence>
<evidence type="ECO:0000313" key="7">
    <source>
        <dbReference type="Proteomes" id="UP000182977"/>
    </source>
</evidence>
<accession>A0A1H2KJZ8</accession>
<evidence type="ECO:0000256" key="1">
    <source>
        <dbReference type="ARBA" id="ARBA00009902"/>
    </source>
</evidence>
<dbReference type="SMART" id="SM00640">
    <property type="entry name" value="Glyco_32"/>
    <property type="match status" value="1"/>
</dbReference>
<feature type="domain" description="Glycosyl hydrolase family 32 N-terminal" evidence="5">
    <location>
        <begin position="18"/>
        <end position="324"/>
    </location>
</feature>
<dbReference type="InterPro" id="IPR018053">
    <property type="entry name" value="Glyco_hydro_32_AS"/>
</dbReference>
<protein>
    <recommendedName>
        <fullName evidence="2">beta-fructofuranosidase</fullName>
        <ecNumber evidence="2">3.2.1.26</ecNumber>
    </recommendedName>
</protein>
<dbReference type="GO" id="GO:0004564">
    <property type="term" value="F:beta-fructofuranosidase activity"/>
    <property type="evidence" value="ECO:0007669"/>
    <property type="project" value="UniProtKB-EC"/>
</dbReference>
<evidence type="ECO:0000313" key="6">
    <source>
        <dbReference type="EMBL" id="SDU68984.1"/>
    </source>
</evidence>
<dbReference type="PANTHER" id="PTHR43101:SF1">
    <property type="entry name" value="BETA-FRUCTOSIDASE"/>
    <property type="match status" value="1"/>
</dbReference>
<sequence>MNRPVADAVALHPFPRLHIRPERGWVNDPNGIGHWDGRWHVFYQHNPDAPVHDAICWGHASSADLLTWRDEGVALQPRPGTIDAAGVWSGVATTDDDGAPVLVYTAVPDDAANAGVAVARRRPGGEWAPGDRFAAPPLGMDRIRDVRDPFVLRIGGRRYGILGSGRTDGSPLVLIYDATDLDRWQLLGRLLDGADPAVRALAPAGIWECPSLVRLGGDSDSSWALIVSRWQSGGDHQLRGVTALVGELDVTGDHPRFVPRSGHPLDDGPDFYAPQAYDAGDRVLLWGWTWEGRGRSTADVAASGWAGALTFPRELALRDGRVTSAPARELVGLRRAECVVDGPVLRLAVPAWEVVAEGAVVVSLDGPDGSREIWRAAGDVRVLVDGSVVEAFAGGAASTLRAYPAPGETWTVRVDDGVPVSAWELGPPSP</sequence>
<dbReference type="PROSITE" id="PS00609">
    <property type="entry name" value="GLYCOSYL_HYDROL_F32"/>
    <property type="match status" value="1"/>
</dbReference>
<dbReference type="RefSeq" id="WP_082155584.1">
    <property type="nucleotide sequence ID" value="NZ_LBMC01000038.1"/>
</dbReference>
<reference evidence="7" key="1">
    <citation type="submission" date="2016-10" db="EMBL/GenBank/DDBJ databases">
        <authorList>
            <person name="Varghese N."/>
            <person name="Submissions S."/>
        </authorList>
    </citation>
    <scope>NUCLEOTIDE SEQUENCE [LARGE SCALE GENOMIC DNA]</scope>
    <source>
        <strain evidence="7">DSM 45079</strain>
    </source>
</reference>
<dbReference type="InterPro" id="IPR023296">
    <property type="entry name" value="Glyco_hydro_beta-prop_sf"/>
</dbReference>
<evidence type="ECO:0000256" key="3">
    <source>
        <dbReference type="ARBA" id="ARBA00022801"/>
    </source>
</evidence>
<dbReference type="OrthoDB" id="9776657at2"/>
<dbReference type="InterPro" id="IPR013148">
    <property type="entry name" value="Glyco_hydro_32_N"/>
</dbReference>
<evidence type="ECO:0000259" key="5">
    <source>
        <dbReference type="Pfam" id="PF00251"/>
    </source>
</evidence>
<keyword evidence="4" id="KW-0326">Glycosidase</keyword>
<evidence type="ECO:0000256" key="4">
    <source>
        <dbReference type="ARBA" id="ARBA00023295"/>
    </source>
</evidence>
<dbReference type="InterPro" id="IPR001362">
    <property type="entry name" value="Glyco_hydro_32"/>
</dbReference>
<dbReference type="EMBL" id="LT629791">
    <property type="protein sequence ID" value="SDU68984.1"/>
    <property type="molecule type" value="Genomic_DNA"/>
</dbReference>
<dbReference type="Gene3D" id="2.115.10.20">
    <property type="entry name" value="Glycosyl hydrolase domain, family 43"/>
    <property type="match status" value="1"/>
</dbReference>
<dbReference type="Pfam" id="PF00251">
    <property type="entry name" value="Glyco_hydro_32N"/>
    <property type="match status" value="1"/>
</dbReference>
<gene>
    <name evidence="6" type="ORF">SAMN04488563_3923</name>
</gene>
<keyword evidence="7" id="KW-1185">Reference proteome</keyword>
<name>A0A1H2KJZ8_9ACTN</name>
<keyword evidence="3" id="KW-0378">Hydrolase</keyword>
<comment type="similarity">
    <text evidence="1">Belongs to the glycosyl hydrolase 32 family.</text>
</comment>
<organism evidence="6 7">
    <name type="scientific">Jiangella alkaliphila</name>
    <dbReference type="NCBI Taxonomy" id="419479"/>
    <lineage>
        <taxon>Bacteria</taxon>
        <taxon>Bacillati</taxon>
        <taxon>Actinomycetota</taxon>
        <taxon>Actinomycetes</taxon>
        <taxon>Jiangellales</taxon>
        <taxon>Jiangellaceae</taxon>
        <taxon>Jiangella</taxon>
    </lineage>
</organism>
<dbReference type="STRING" id="419479.SAMN04488563_3923"/>
<dbReference type="GO" id="GO:0005975">
    <property type="term" value="P:carbohydrate metabolic process"/>
    <property type="evidence" value="ECO:0007669"/>
    <property type="project" value="InterPro"/>
</dbReference>
<dbReference type="Proteomes" id="UP000182977">
    <property type="component" value="Chromosome I"/>
</dbReference>